<dbReference type="AlphaFoldDB" id="A0A8K0UR05"/>
<protein>
    <submittedName>
        <fullName evidence="2">Uncharacterized protein</fullName>
    </submittedName>
</protein>
<keyword evidence="3" id="KW-1185">Reference proteome</keyword>
<accession>A0A8K0UR05</accession>
<dbReference type="OrthoDB" id="10251155at2759"/>
<evidence type="ECO:0000313" key="2">
    <source>
        <dbReference type="EMBL" id="KAH8102429.1"/>
    </source>
</evidence>
<reference evidence="2" key="1">
    <citation type="journal article" date="2021" name="New Phytol.">
        <title>Evolutionary innovations through gain and loss of genes in the ectomycorrhizal Boletales.</title>
        <authorList>
            <person name="Wu G."/>
            <person name="Miyauchi S."/>
            <person name="Morin E."/>
            <person name="Kuo A."/>
            <person name="Drula E."/>
            <person name="Varga T."/>
            <person name="Kohler A."/>
            <person name="Feng B."/>
            <person name="Cao Y."/>
            <person name="Lipzen A."/>
            <person name="Daum C."/>
            <person name="Hundley H."/>
            <person name="Pangilinan J."/>
            <person name="Johnson J."/>
            <person name="Barry K."/>
            <person name="LaButti K."/>
            <person name="Ng V."/>
            <person name="Ahrendt S."/>
            <person name="Min B."/>
            <person name="Choi I.G."/>
            <person name="Park H."/>
            <person name="Plett J.M."/>
            <person name="Magnuson J."/>
            <person name="Spatafora J.W."/>
            <person name="Nagy L.G."/>
            <person name="Henrissat B."/>
            <person name="Grigoriev I.V."/>
            <person name="Yang Z.L."/>
            <person name="Xu J."/>
            <person name="Martin F.M."/>
        </authorList>
    </citation>
    <scope>NUCLEOTIDE SEQUENCE</scope>
    <source>
        <strain evidence="2">KKN 215</strain>
    </source>
</reference>
<dbReference type="EMBL" id="JAEVFJ010000009">
    <property type="protein sequence ID" value="KAH8102429.1"/>
    <property type="molecule type" value="Genomic_DNA"/>
</dbReference>
<feature type="compositionally biased region" description="Basic and acidic residues" evidence="1">
    <location>
        <begin position="202"/>
        <end position="213"/>
    </location>
</feature>
<evidence type="ECO:0000313" key="3">
    <source>
        <dbReference type="Proteomes" id="UP000813824"/>
    </source>
</evidence>
<feature type="region of interest" description="Disordered" evidence="1">
    <location>
        <begin position="1"/>
        <end position="47"/>
    </location>
</feature>
<feature type="region of interest" description="Disordered" evidence="1">
    <location>
        <begin position="117"/>
        <end position="171"/>
    </location>
</feature>
<comment type="caution">
    <text evidence="2">The sequence shown here is derived from an EMBL/GenBank/DDBJ whole genome shotgun (WGS) entry which is preliminary data.</text>
</comment>
<dbReference type="Proteomes" id="UP000813824">
    <property type="component" value="Unassembled WGS sequence"/>
</dbReference>
<sequence length="287" mass="31991">MPTPNSSATKQPKRSRRPRHDAATTKPNSKRARKQSSDRGKLEVLDDWNQQDISGWLAPSAPPEDPMQFKAWEQQGRVDRLREMIPFWREGVIAAHKGGEVAKLEDFLRRLEEEEKKSWEAGGWGNDVGEDVWGPSGRDQNDGWAVPPSGAGRGWDSVEDEGWGPAGQQGWVSPAAEQGWVGAEQDEAAWGNATDYPVTAARRPDGNQGHSEDTSASAWGGRRNKTSGRKRGDSWAFVEKVAQQEDASSDRRQSMHEFYAMPTQEKLKKIREVVQYLQAQNGSLVTV</sequence>
<feature type="compositionally biased region" description="Basic and acidic residues" evidence="1">
    <location>
        <begin position="35"/>
        <end position="44"/>
    </location>
</feature>
<feature type="region of interest" description="Disordered" evidence="1">
    <location>
        <begin position="196"/>
        <end position="237"/>
    </location>
</feature>
<name>A0A8K0UR05_9AGAR</name>
<proteinExistence type="predicted"/>
<organism evidence="2 3">
    <name type="scientific">Cristinia sonorae</name>
    <dbReference type="NCBI Taxonomy" id="1940300"/>
    <lineage>
        <taxon>Eukaryota</taxon>
        <taxon>Fungi</taxon>
        <taxon>Dikarya</taxon>
        <taxon>Basidiomycota</taxon>
        <taxon>Agaricomycotina</taxon>
        <taxon>Agaricomycetes</taxon>
        <taxon>Agaricomycetidae</taxon>
        <taxon>Agaricales</taxon>
        <taxon>Pleurotineae</taxon>
        <taxon>Stephanosporaceae</taxon>
        <taxon>Cristinia</taxon>
    </lineage>
</organism>
<feature type="compositionally biased region" description="Polar residues" evidence="1">
    <location>
        <begin position="1"/>
        <end position="10"/>
    </location>
</feature>
<evidence type="ECO:0000256" key="1">
    <source>
        <dbReference type="SAM" id="MobiDB-lite"/>
    </source>
</evidence>
<gene>
    <name evidence="2" type="ORF">BXZ70DRAFT_780489</name>
</gene>